<proteinExistence type="inferred from homology"/>
<accession>A0ABQ6JUE4</accession>
<comment type="subcellular location">
    <subcellularLocation>
        <location evidence="1 7">Cell membrane</location>
        <topology evidence="1 7">Multi-pass membrane protein</topology>
    </subcellularLocation>
</comment>
<evidence type="ECO:0000313" key="10">
    <source>
        <dbReference type="Proteomes" id="UP001157069"/>
    </source>
</evidence>
<feature type="transmembrane region" description="Helical" evidence="7">
    <location>
        <begin position="12"/>
        <end position="30"/>
    </location>
</feature>
<evidence type="ECO:0000256" key="4">
    <source>
        <dbReference type="ARBA" id="ARBA00022692"/>
    </source>
</evidence>
<organism evidence="9 10">
    <name type="scientific">Homoserinibacter gongjuensis</name>
    <dbReference type="NCBI Taxonomy" id="1162968"/>
    <lineage>
        <taxon>Bacteria</taxon>
        <taxon>Bacillati</taxon>
        <taxon>Actinomycetota</taxon>
        <taxon>Actinomycetes</taxon>
        <taxon>Micrococcales</taxon>
        <taxon>Microbacteriaceae</taxon>
        <taxon>Homoserinibacter</taxon>
    </lineage>
</organism>
<keyword evidence="5 7" id="KW-1133">Transmembrane helix</keyword>
<evidence type="ECO:0000313" key="9">
    <source>
        <dbReference type="EMBL" id="GMA91918.1"/>
    </source>
</evidence>
<dbReference type="RefSeq" id="WP_284300468.1">
    <property type="nucleotide sequence ID" value="NZ_BSVA01000001.1"/>
</dbReference>
<feature type="transmembrane region" description="Helical" evidence="7">
    <location>
        <begin position="68"/>
        <end position="93"/>
    </location>
</feature>
<dbReference type="Gene3D" id="1.10.3720.10">
    <property type="entry name" value="MetI-like"/>
    <property type="match status" value="1"/>
</dbReference>
<dbReference type="InterPro" id="IPR000515">
    <property type="entry name" value="MetI-like"/>
</dbReference>
<evidence type="ECO:0000259" key="8">
    <source>
        <dbReference type="PROSITE" id="PS50928"/>
    </source>
</evidence>
<dbReference type="EMBL" id="BSVA01000001">
    <property type="protein sequence ID" value="GMA91918.1"/>
    <property type="molecule type" value="Genomic_DNA"/>
</dbReference>
<keyword evidence="10" id="KW-1185">Reference proteome</keyword>
<dbReference type="InterPro" id="IPR035906">
    <property type="entry name" value="MetI-like_sf"/>
</dbReference>
<comment type="caution">
    <text evidence="9">The sequence shown here is derived from an EMBL/GenBank/DDBJ whole genome shotgun (WGS) entry which is preliminary data.</text>
</comment>
<dbReference type="PROSITE" id="PS50928">
    <property type="entry name" value="ABC_TM1"/>
    <property type="match status" value="1"/>
</dbReference>
<keyword evidence="2 7" id="KW-0813">Transport</keyword>
<dbReference type="InterPro" id="IPR051393">
    <property type="entry name" value="ABC_transporter_permease"/>
</dbReference>
<dbReference type="SUPFAM" id="SSF161098">
    <property type="entry name" value="MetI-like"/>
    <property type="match status" value="1"/>
</dbReference>
<feature type="domain" description="ABC transmembrane type-1" evidence="8">
    <location>
        <begin position="68"/>
        <end position="278"/>
    </location>
</feature>
<evidence type="ECO:0000256" key="5">
    <source>
        <dbReference type="ARBA" id="ARBA00022989"/>
    </source>
</evidence>
<protein>
    <submittedName>
        <fullName evidence="9">Sugar ABC transporter permease</fullName>
    </submittedName>
</protein>
<keyword evidence="6 7" id="KW-0472">Membrane</keyword>
<evidence type="ECO:0000256" key="1">
    <source>
        <dbReference type="ARBA" id="ARBA00004651"/>
    </source>
</evidence>
<sequence length="287" mass="31801">MIGRRRENLTAWAFLLPGLIPLVAFLYWPLGHAFGLSFFQWNLLGEPRFVGTLQYERLLTSDTFRQSLYVTAVYTVGVSVVAYGLSLGTAVLLNRGLRIVRWVRTVSLLPAIIPMVVAGVIWKFIYEPTGGPLNQVLGVFGIDGPAWLQNPQLALPAVMVVSVWKDFGIYMLVLLGGLQQIPREIEEAAAIDGASDWQRFWRVKFPMLGAANLFVLVLLIFNAFKVFDQVWVMTEGGPGNATLTIITFLYTRLLTDVGFAAAGTTVLFLLVLIPLSLQILARRKATA</sequence>
<dbReference type="PANTHER" id="PTHR30193:SF37">
    <property type="entry name" value="INNER MEMBRANE ABC TRANSPORTER PERMEASE PROTEIN YCJO"/>
    <property type="match status" value="1"/>
</dbReference>
<evidence type="ECO:0000256" key="2">
    <source>
        <dbReference type="ARBA" id="ARBA00022448"/>
    </source>
</evidence>
<evidence type="ECO:0000256" key="7">
    <source>
        <dbReference type="RuleBase" id="RU363032"/>
    </source>
</evidence>
<reference evidence="10" key="1">
    <citation type="journal article" date="2019" name="Int. J. Syst. Evol. Microbiol.">
        <title>The Global Catalogue of Microorganisms (GCM) 10K type strain sequencing project: providing services to taxonomists for standard genome sequencing and annotation.</title>
        <authorList>
            <consortium name="The Broad Institute Genomics Platform"/>
            <consortium name="The Broad Institute Genome Sequencing Center for Infectious Disease"/>
            <person name="Wu L."/>
            <person name="Ma J."/>
        </authorList>
    </citation>
    <scope>NUCLEOTIDE SEQUENCE [LARGE SCALE GENOMIC DNA]</scope>
    <source>
        <strain evidence="10">NBRC 108755</strain>
    </source>
</reference>
<keyword evidence="4 7" id="KW-0812">Transmembrane</keyword>
<dbReference type="PANTHER" id="PTHR30193">
    <property type="entry name" value="ABC TRANSPORTER PERMEASE PROTEIN"/>
    <property type="match status" value="1"/>
</dbReference>
<feature type="transmembrane region" description="Helical" evidence="7">
    <location>
        <begin position="205"/>
        <end position="224"/>
    </location>
</feature>
<comment type="similarity">
    <text evidence="7">Belongs to the binding-protein-dependent transport system permease family.</text>
</comment>
<keyword evidence="3" id="KW-1003">Cell membrane</keyword>
<name>A0ABQ6JUE4_9MICO</name>
<gene>
    <name evidence="9" type="ORF">GCM10025869_24470</name>
</gene>
<evidence type="ECO:0000256" key="3">
    <source>
        <dbReference type="ARBA" id="ARBA00022475"/>
    </source>
</evidence>
<dbReference type="Pfam" id="PF00528">
    <property type="entry name" value="BPD_transp_1"/>
    <property type="match status" value="1"/>
</dbReference>
<evidence type="ECO:0000256" key="6">
    <source>
        <dbReference type="ARBA" id="ARBA00023136"/>
    </source>
</evidence>
<feature type="transmembrane region" description="Helical" evidence="7">
    <location>
        <begin position="153"/>
        <end position="175"/>
    </location>
</feature>
<dbReference type="Proteomes" id="UP001157069">
    <property type="component" value="Unassembled WGS sequence"/>
</dbReference>
<feature type="transmembrane region" description="Helical" evidence="7">
    <location>
        <begin position="257"/>
        <end position="281"/>
    </location>
</feature>
<feature type="transmembrane region" description="Helical" evidence="7">
    <location>
        <begin position="105"/>
        <end position="125"/>
    </location>
</feature>
<dbReference type="CDD" id="cd06261">
    <property type="entry name" value="TM_PBP2"/>
    <property type="match status" value="1"/>
</dbReference>